<accession>A0A3Q7HUA5</accession>
<organism evidence="2">
    <name type="scientific">Solanum lycopersicum</name>
    <name type="common">Tomato</name>
    <name type="synonym">Lycopersicon esculentum</name>
    <dbReference type="NCBI Taxonomy" id="4081"/>
    <lineage>
        <taxon>Eukaryota</taxon>
        <taxon>Viridiplantae</taxon>
        <taxon>Streptophyta</taxon>
        <taxon>Embryophyta</taxon>
        <taxon>Tracheophyta</taxon>
        <taxon>Spermatophyta</taxon>
        <taxon>Magnoliopsida</taxon>
        <taxon>eudicotyledons</taxon>
        <taxon>Gunneridae</taxon>
        <taxon>Pentapetalae</taxon>
        <taxon>asterids</taxon>
        <taxon>lamiids</taxon>
        <taxon>Solanales</taxon>
        <taxon>Solanaceae</taxon>
        <taxon>Solanoideae</taxon>
        <taxon>Solaneae</taxon>
        <taxon>Solanum</taxon>
        <taxon>Solanum subgen. Lycopersicon</taxon>
    </lineage>
</organism>
<sequence length="75" mass="8796">MGSRGRLTAGETYYKYRADSKRRAEMNWHSYNSKSSLLDKKTKNTMQGKKGKDLINSKRKQKTSYEPSTMNRKQD</sequence>
<protein>
    <submittedName>
        <fullName evidence="2">Uncharacterized protein</fullName>
    </submittedName>
</protein>
<name>A0A3Q7HUA5_SOLLC</name>
<dbReference type="EnsemblPlants" id="Solyc08g081265.1.1">
    <property type="protein sequence ID" value="Solyc08g081265.1.1"/>
    <property type="gene ID" value="Solyc08g081265.1"/>
</dbReference>
<dbReference type="AlphaFoldDB" id="A0A3Q7HUA5"/>
<evidence type="ECO:0000313" key="2">
    <source>
        <dbReference type="EnsemblPlants" id="Solyc08g081265.1.1"/>
    </source>
</evidence>
<reference evidence="2" key="2">
    <citation type="submission" date="2019-01" db="UniProtKB">
        <authorList>
            <consortium name="EnsemblPlants"/>
        </authorList>
    </citation>
    <scope>IDENTIFICATION</scope>
    <source>
        <strain evidence="2">cv. Heinz 1706</strain>
    </source>
</reference>
<proteinExistence type="predicted"/>
<feature type="region of interest" description="Disordered" evidence="1">
    <location>
        <begin position="30"/>
        <end position="75"/>
    </location>
</feature>
<dbReference type="Gramene" id="Solyc08g081265.1.1">
    <property type="protein sequence ID" value="Solyc08g081265.1.1"/>
    <property type="gene ID" value="Solyc08g081265.1"/>
</dbReference>
<evidence type="ECO:0000256" key="1">
    <source>
        <dbReference type="SAM" id="MobiDB-lite"/>
    </source>
</evidence>
<dbReference type="InParanoid" id="A0A3Q7HUA5"/>
<keyword evidence="3" id="KW-1185">Reference proteome</keyword>
<feature type="compositionally biased region" description="Polar residues" evidence="1">
    <location>
        <begin position="64"/>
        <end position="75"/>
    </location>
</feature>
<reference evidence="2" key="1">
    <citation type="journal article" date="2012" name="Nature">
        <title>The tomato genome sequence provides insights into fleshy fruit evolution.</title>
        <authorList>
            <consortium name="Tomato Genome Consortium"/>
        </authorList>
    </citation>
    <scope>NUCLEOTIDE SEQUENCE [LARGE SCALE GENOMIC DNA]</scope>
    <source>
        <strain evidence="2">cv. Heinz 1706</strain>
    </source>
</reference>
<evidence type="ECO:0000313" key="3">
    <source>
        <dbReference type="Proteomes" id="UP000004994"/>
    </source>
</evidence>
<dbReference type="Proteomes" id="UP000004994">
    <property type="component" value="Chromosome 8"/>
</dbReference>